<evidence type="ECO:0000313" key="2">
    <source>
        <dbReference type="EMBL" id="MDD0814542.1"/>
    </source>
</evidence>
<dbReference type="EMBL" id="JAQSIO010000002">
    <property type="protein sequence ID" value="MDD0814542.1"/>
    <property type="molecule type" value="Genomic_DNA"/>
</dbReference>
<reference evidence="2 3" key="1">
    <citation type="submission" date="2023-02" db="EMBL/GenBank/DDBJ databases">
        <title>Bacterial whole genome sequence for Curvibacter sp. HBC28.</title>
        <authorList>
            <person name="Le V."/>
            <person name="Ko S.-R."/>
            <person name="Ahn C.-Y."/>
            <person name="Oh H.-M."/>
        </authorList>
    </citation>
    <scope>NUCLEOTIDE SEQUENCE [LARGE SCALE GENOMIC DNA]</scope>
    <source>
        <strain evidence="2 3">HBC28</strain>
    </source>
</reference>
<comment type="caution">
    <text evidence="2">The sequence shown here is derived from an EMBL/GenBank/DDBJ whole genome shotgun (WGS) entry which is preliminary data.</text>
</comment>
<organism evidence="2 3">
    <name type="scientific">Curvibacter microcysteis</name>
    <dbReference type="NCBI Taxonomy" id="3026419"/>
    <lineage>
        <taxon>Bacteria</taxon>
        <taxon>Pseudomonadati</taxon>
        <taxon>Pseudomonadota</taxon>
        <taxon>Betaproteobacteria</taxon>
        <taxon>Burkholderiales</taxon>
        <taxon>Comamonadaceae</taxon>
        <taxon>Curvibacter</taxon>
    </lineage>
</organism>
<accession>A0ABT5MD90</accession>
<keyword evidence="3" id="KW-1185">Reference proteome</keyword>
<feature type="compositionally biased region" description="Basic and acidic residues" evidence="1">
    <location>
        <begin position="83"/>
        <end position="93"/>
    </location>
</feature>
<feature type="compositionally biased region" description="Pro residues" evidence="1">
    <location>
        <begin position="116"/>
        <end position="132"/>
    </location>
</feature>
<dbReference type="Proteomes" id="UP001528672">
    <property type="component" value="Unassembled WGS sequence"/>
</dbReference>
<dbReference type="RefSeq" id="WP_273926174.1">
    <property type="nucleotide sequence ID" value="NZ_JAQSIO010000002.1"/>
</dbReference>
<gene>
    <name evidence="2" type="ORF">PSQ39_07870</name>
</gene>
<sequence length="132" mass="13798">MNASPSRAGAEPARAEPRRGTWRICLLGAGLLCAAWSAQADISISLGLTPYGYVPYPGPVAVYPPGPGTAYYPPPVIYLGDGEWGRDGDRLEQGRWPPPPPRRVGPARARGHGPGGPGPAPHHPGPGGPNRR</sequence>
<protein>
    <submittedName>
        <fullName evidence="2">Uncharacterized protein</fullName>
    </submittedName>
</protein>
<evidence type="ECO:0000313" key="3">
    <source>
        <dbReference type="Proteomes" id="UP001528672"/>
    </source>
</evidence>
<feature type="region of interest" description="Disordered" evidence="1">
    <location>
        <begin position="82"/>
        <end position="132"/>
    </location>
</feature>
<proteinExistence type="predicted"/>
<name>A0ABT5MD90_9BURK</name>
<evidence type="ECO:0000256" key="1">
    <source>
        <dbReference type="SAM" id="MobiDB-lite"/>
    </source>
</evidence>